<name>S5TGY7_9GAMM</name>
<protein>
    <submittedName>
        <fullName evidence="1">Uncharacterized protein</fullName>
    </submittedName>
</protein>
<dbReference type="KEGG" id="cza:CYCME_1821"/>
<evidence type="ECO:0000313" key="2">
    <source>
        <dbReference type="Proteomes" id="UP000015380"/>
    </source>
</evidence>
<dbReference type="AlphaFoldDB" id="S5TGY7"/>
<dbReference type="Proteomes" id="UP000015380">
    <property type="component" value="Chromosome"/>
</dbReference>
<evidence type="ECO:0000313" key="1">
    <source>
        <dbReference type="EMBL" id="AGS40137.1"/>
    </source>
</evidence>
<gene>
    <name evidence="1" type="ORF">CYCME_1821</name>
</gene>
<keyword evidence="2" id="KW-1185">Reference proteome</keyword>
<sequence length="39" mass="4584">MNKIQLKWGVDSFFRIKLSIWSPKDSILLDAAFPDNPYE</sequence>
<dbReference type="PATRIC" id="fig|1198232.3.peg.1796"/>
<proteinExistence type="predicted"/>
<dbReference type="EMBL" id="CP005996">
    <property type="protein sequence ID" value="AGS40137.1"/>
    <property type="molecule type" value="Genomic_DNA"/>
</dbReference>
<organism evidence="1 2">
    <name type="scientific">Cycloclasticus zancles 78-ME</name>
    <dbReference type="NCBI Taxonomy" id="1198232"/>
    <lineage>
        <taxon>Bacteria</taxon>
        <taxon>Pseudomonadati</taxon>
        <taxon>Pseudomonadota</taxon>
        <taxon>Gammaproteobacteria</taxon>
        <taxon>Thiotrichales</taxon>
        <taxon>Piscirickettsiaceae</taxon>
        <taxon>Cycloclasticus</taxon>
    </lineage>
</organism>
<dbReference type="HOGENOM" id="CLU_3308372_0_0_6"/>
<accession>S5TGY7</accession>
<reference evidence="1 2" key="1">
    <citation type="submission" date="2013-05" db="EMBL/GenBank/DDBJ databases">
        <title>Between feast and famine: a lifestyle of most important marine PAH-degrading bacterium Cycloclasticus sp. 7ME.</title>
        <authorList>
            <person name="Yakimov M.M."/>
            <person name="Messina E."/>
            <person name="Genovese M."/>
            <person name="Denaro R."/>
            <person name="Crisafi F."/>
            <person name="Russo D."/>
            <person name="Cappello S."/>
            <person name="Santisi S."/>
            <person name="Smedile F."/>
            <person name="Golyshina O.V."/>
            <person name="Tran H."/>
            <person name="Pieper D.H."/>
            <person name="Golyshin P.N."/>
            <person name="Giuliano L."/>
        </authorList>
    </citation>
    <scope>NUCLEOTIDE SEQUENCE [LARGE SCALE GENOMIC DNA]</scope>
    <source>
        <strain evidence="1 2">78-ME</strain>
    </source>
</reference>
<reference evidence="2" key="2">
    <citation type="journal article" date="2016" name="Environ. Microbiol. Rep.">
        <title>Analysis of defence systems and a conjugative IncP-1 plasmid in the marine polyaromatic hydrocarbons-degrading bacterium Cycloclasticus sp. 78-ME.</title>
        <authorList>
            <person name="Yakimov M.M."/>
            <person name="Crisafi F."/>
            <person name="Messina E."/>
            <person name="Smedile F."/>
            <person name="Lopatina A."/>
            <person name="Denaro R."/>
            <person name="Pieper D.H."/>
            <person name="Golyshin P.N."/>
            <person name="Giuliano L."/>
        </authorList>
    </citation>
    <scope>NUCLEOTIDE SEQUENCE [LARGE SCALE GENOMIC DNA]</scope>
    <source>
        <strain evidence="2">78-ME</strain>
    </source>
</reference>